<evidence type="ECO:0000256" key="12">
    <source>
        <dbReference type="ARBA" id="ARBA00023008"/>
    </source>
</evidence>
<feature type="transmembrane region" description="Helical" evidence="16">
    <location>
        <begin position="21"/>
        <end position="47"/>
    </location>
</feature>
<dbReference type="InterPro" id="IPR011759">
    <property type="entry name" value="Cyt_c_oxidase_su2_TM_dom"/>
</dbReference>
<dbReference type="Gene3D" id="2.60.40.420">
    <property type="entry name" value="Cupredoxins - blue copper proteins"/>
    <property type="match status" value="1"/>
</dbReference>
<keyword evidence="15 19" id="KW-0496">Mitochondrion</keyword>
<comment type="subcellular location">
    <subcellularLocation>
        <location evidence="1">Membrane</location>
        <topology evidence="1">Multi-pass membrane protein</topology>
    </subcellularLocation>
    <subcellularLocation>
        <location evidence="15">Mitochondrion inner membrane</location>
        <topology evidence="15">Multi-pass membrane protein</topology>
    </subcellularLocation>
</comment>
<dbReference type="GO" id="GO:0005743">
    <property type="term" value="C:mitochondrial inner membrane"/>
    <property type="evidence" value="ECO:0007669"/>
    <property type="project" value="UniProtKB-SubCell"/>
</dbReference>
<comment type="function">
    <text evidence="15">Component of the cytochrome c oxidase, the last enzyme in the mitochondrial electron transport chain which drives oxidative phosphorylation. The respiratory chain contains 3 multisubunit complexes succinate dehydrogenase (complex II, CII), ubiquinol-cytochrome c oxidoreductase (cytochrome b-c1 complex, complex III, CIII) and cytochrome c oxidase (complex IV, CIV), that cooperate to transfer electrons derived from NADH and succinate to molecular oxygen, creating an electrochemical gradient over the inner membrane that drives transmembrane transport and the ATP synthase. Cytochrome c oxidase is the component of the respiratory chain that catalyzes the reduction of oxygen to water. Electrons originating from reduced cytochrome c in the intermembrane space (IMS) are transferred via the dinuclear copper A center (CU(A)) of subunit 2 and heme A of subunit 1 to the active site in subunit 1, a binuclear center (BNC) formed by heme A3 and copper B (CU(B)). The BNC reduces molecular oxygen to 2 water molecules using 4 electrons from cytochrome c in the IMS and 4 protons from the mitochondrial matrix.</text>
</comment>
<dbReference type="InterPro" id="IPR045187">
    <property type="entry name" value="CcO_II"/>
</dbReference>
<dbReference type="GO" id="GO:0004129">
    <property type="term" value="F:cytochrome-c oxidase activity"/>
    <property type="evidence" value="ECO:0007669"/>
    <property type="project" value="UniProtKB-EC"/>
</dbReference>
<keyword evidence="4 15" id="KW-0813">Transport</keyword>
<accession>T2HFZ8</accession>
<dbReference type="Pfam" id="PF00116">
    <property type="entry name" value="COX2"/>
    <property type="match status" value="1"/>
</dbReference>
<evidence type="ECO:0000256" key="15">
    <source>
        <dbReference type="RuleBase" id="RU000457"/>
    </source>
</evidence>
<dbReference type="PROSITE" id="PS50999">
    <property type="entry name" value="COX2_TM"/>
    <property type="match status" value="1"/>
</dbReference>
<sequence length="234" mass="26449">MVWDKQMHFNDPVTINMKYMMLYHGGVMAICIIVMAVVCSGFGYMLLSSAEVSSFCNEYTNNDMVETLWTGIPMILLFMLCVPSLNLLYLSGFRPGGYELNLKVIGHQWYWSYEYNLGAKEGGFDSYMTPWEEGADALILYMDVDNRCVLPINTLIRVLYSSVDVIHSWFIPSFGFKNDCVPGRVGSSSLVVKEPGVYYGFCTELCGAMHSEMPIVVEALPKGAFYNWLDTILD</sequence>
<protein>
    <recommendedName>
        <fullName evidence="3 15">Cytochrome c oxidase subunit 2</fullName>
    </recommendedName>
</protein>
<dbReference type="GO" id="GO:0005507">
    <property type="term" value="F:copper ion binding"/>
    <property type="evidence" value="ECO:0007669"/>
    <property type="project" value="InterPro"/>
</dbReference>
<evidence type="ECO:0000256" key="8">
    <source>
        <dbReference type="ARBA" id="ARBA00022842"/>
    </source>
</evidence>
<dbReference type="InterPro" id="IPR008972">
    <property type="entry name" value="Cupredoxin"/>
</dbReference>
<reference evidence="19" key="1">
    <citation type="journal article" date="2013" name="Fish. Sci.">
        <title>Complete mitochondrial genome sequence of Japanese cockle Fulvia mutica (Cardiidae).</title>
        <authorList>
            <person name="Imanishi Y."/>
            <person name="Tanaka M."/>
            <person name="Fujiwara M."/>
        </authorList>
    </citation>
    <scope>NUCLEOTIDE SEQUENCE</scope>
    <source>
        <strain evidence="19">Yellow</strain>
        <tissue evidence="19">Adductor muscle</tissue>
    </source>
</reference>
<dbReference type="GO" id="GO:0042773">
    <property type="term" value="P:ATP synthesis coupled electron transport"/>
    <property type="evidence" value="ECO:0007669"/>
    <property type="project" value="TreeGrafter"/>
</dbReference>
<evidence type="ECO:0000256" key="2">
    <source>
        <dbReference type="ARBA" id="ARBA00007866"/>
    </source>
</evidence>
<dbReference type="PROSITE" id="PS00078">
    <property type="entry name" value="COX2"/>
    <property type="match status" value="1"/>
</dbReference>
<dbReference type="InterPro" id="IPR036257">
    <property type="entry name" value="Cyt_c_oxidase_su2_TM_sf"/>
</dbReference>
<evidence type="ECO:0000256" key="9">
    <source>
        <dbReference type="ARBA" id="ARBA00022967"/>
    </source>
</evidence>
<evidence type="ECO:0000256" key="11">
    <source>
        <dbReference type="ARBA" id="ARBA00022989"/>
    </source>
</evidence>
<dbReference type="CTD" id="4513"/>
<dbReference type="Gene3D" id="1.10.287.90">
    <property type="match status" value="1"/>
</dbReference>
<evidence type="ECO:0000256" key="7">
    <source>
        <dbReference type="ARBA" id="ARBA00022723"/>
    </source>
</evidence>
<evidence type="ECO:0000313" key="19">
    <source>
        <dbReference type="EMBL" id="BAN79048.1"/>
    </source>
</evidence>
<keyword evidence="15" id="KW-0999">Mitochondrion inner membrane</keyword>
<evidence type="ECO:0000256" key="4">
    <source>
        <dbReference type="ARBA" id="ARBA00022448"/>
    </source>
</evidence>
<comment type="cofactor">
    <cofactor evidence="15">
        <name>Cu cation</name>
        <dbReference type="ChEBI" id="CHEBI:23378"/>
    </cofactor>
    <text evidence="15">Binds a copper A center.</text>
</comment>
<keyword evidence="5 15" id="KW-0679">Respiratory chain</keyword>
<evidence type="ECO:0000256" key="1">
    <source>
        <dbReference type="ARBA" id="ARBA00004141"/>
    </source>
</evidence>
<keyword evidence="9" id="KW-1278">Translocase</keyword>
<dbReference type="PANTHER" id="PTHR22888">
    <property type="entry name" value="CYTOCHROME C OXIDASE, SUBUNIT II"/>
    <property type="match status" value="1"/>
</dbReference>
<evidence type="ECO:0000259" key="18">
    <source>
        <dbReference type="PROSITE" id="PS50999"/>
    </source>
</evidence>
<feature type="domain" description="Cytochrome oxidase subunit II copper A binding" evidence="17">
    <location>
        <begin position="97"/>
        <end position="231"/>
    </location>
</feature>
<evidence type="ECO:0000256" key="3">
    <source>
        <dbReference type="ARBA" id="ARBA00015946"/>
    </source>
</evidence>
<organism evidence="19">
    <name type="scientific">Fulvia mutica</name>
    <name type="common">Egg cockle</name>
    <dbReference type="NCBI Taxonomy" id="80828"/>
    <lineage>
        <taxon>Eukaryota</taxon>
        <taxon>Metazoa</taxon>
        <taxon>Spiralia</taxon>
        <taxon>Lophotrochozoa</taxon>
        <taxon>Mollusca</taxon>
        <taxon>Bivalvia</taxon>
        <taxon>Autobranchia</taxon>
        <taxon>Heteroconchia</taxon>
        <taxon>Euheterodonta</taxon>
        <taxon>Imparidentia</taxon>
        <taxon>Neoheterodontei</taxon>
        <taxon>Cardiida</taxon>
        <taxon>Cardioidea</taxon>
        <taxon>Cardiidae</taxon>
        <taxon>Cardiinae</taxon>
        <taxon>Fulvia</taxon>
    </lineage>
</organism>
<dbReference type="SUPFAM" id="SSF81464">
    <property type="entry name" value="Cytochrome c oxidase subunit II-like, transmembrane region"/>
    <property type="match status" value="1"/>
</dbReference>
<dbReference type="PRINTS" id="PR01166">
    <property type="entry name" value="CYCOXIDASEII"/>
</dbReference>
<proteinExistence type="inferred from homology"/>
<keyword evidence="6 15" id="KW-0812">Transmembrane</keyword>
<evidence type="ECO:0000256" key="16">
    <source>
        <dbReference type="SAM" id="Phobius"/>
    </source>
</evidence>
<keyword evidence="12 15" id="KW-0186">Copper</keyword>
<evidence type="ECO:0000256" key="14">
    <source>
        <dbReference type="ARBA" id="ARBA00049512"/>
    </source>
</evidence>
<name>T2HFZ8_FULMU</name>
<dbReference type="EMBL" id="AB809077">
    <property type="protein sequence ID" value="BAN79048.1"/>
    <property type="molecule type" value="Genomic_DNA"/>
</dbReference>
<dbReference type="RefSeq" id="YP_008475603.1">
    <property type="nucleotide sequence ID" value="NC_022194.1"/>
</dbReference>
<dbReference type="GeneID" id="16695730"/>
<dbReference type="AlphaFoldDB" id="T2HFZ8"/>
<feature type="transmembrane region" description="Helical" evidence="16">
    <location>
        <begin position="67"/>
        <end position="90"/>
    </location>
</feature>
<gene>
    <name evidence="19" type="primary">COX2</name>
</gene>
<dbReference type="InterPro" id="IPR001505">
    <property type="entry name" value="Copper_CuA"/>
</dbReference>
<evidence type="ECO:0000256" key="5">
    <source>
        <dbReference type="ARBA" id="ARBA00022660"/>
    </source>
</evidence>
<keyword evidence="7 15" id="KW-0479">Metal-binding</keyword>
<evidence type="ECO:0000256" key="6">
    <source>
        <dbReference type="ARBA" id="ARBA00022692"/>
    </source>
</evidence>
<comment type="catalytic activity">
    <reaction evidence="14">
        <text>4 Fe(II)-[cytochrome c] + O2 + 8 H(+)(in) = 4 Fe(III)-[cytochrome c] + 2 H2O + 4 H(+)(out)</text>
        <dbReference type="Rhea" id="RHEA:11436"/>
        <dbReference type="Rhea" id="RHEA-COMP:10350"/>
        <dbReference type="Rhea" id="RHEA-COMP:14399"/>
        <dbReference type="ChEBI" id="CHEBI:15377"/>
        <dbReference type="ChEBI" id="CHEBI:15378"/>
        <dbReference type="ChEBI" id="CHEBI:15379"/>
        <dbReference type="ChEBI" id="CHEBI:29033"/>
        <dbReference type="ChEBI" id="CHEBI:29034"/>
        <dbReference type="EC" id="7.1.1.9"/>
    </reaction>
    <physiologicalReaction direction="left-to-right" evidence="14">
        <dbReference type="Rhea" id="RHEA:11437"/>
    </physiologicalReaction>
</comment>
<evidence type="ECO:0000259" key="17">
    <source>
        <dbReference type="PROSITE" id="PS50857"/>
    </source>
</evidence>
<feature type="domain" description="Cytochrome oxidase subunit II transmembrane region profile" evidence="18">
    <location>
        <begin position="1"/>
        <end position="95"/>
    </location>
</feature>
<dbReference type="PROSITE" id="PS50857">
    <property type="entry name" value="COX2_CUA"/>
    <property type="match status" value="1"/>
</dbReference>
<geneLocation type="mitochondrion" evidence="19"/>
<keyword evidence="13 15" id="KW-0472">Membrane</keyword>
<dbReference type="SUPFAM" id="SSF49503">
    <property type="entry name" value="Cupredoxins"/>
    <property type="match status" value="1"/>
</dbReference>
<dbReference type="PANTHER" id="PTHR22888:SF9">
    <property type="entry name" value="CYTOCHROME C OXIDASE SUBUNIT 2"/>
    <property type="match status" value="1"/>
</dbReference>
<keyword evidence="10 15" id="KW-0249">Electron transport</keyword>
<keyword evidence="11 16" id="KW-1133">Transmembrane helix</keyword>
<dbReference type="InterPro" id="IPR002429">
    <property type="entry name" value="CcO_II-like_C"/>
</dbReference>
<comment type="similarity">
    <text evidence="2 15">Belongs to the cytochrome c oxidase subunit 2 family.</text>
</comment>
<dbReference type="Pfam" id="PF02790">
    <property type="entry name" value="COX2_TM"/>
    <property type="match status" value="1"/>
</dbReference>
<evidence type="ECO:0000256" key="13">
    <source>
        <dbReference type="ARBA" id="ARBA00023136"/>
    </source>
</evidence>
<evidence type="ECO:0000256" key="10">
    <source>
        <dbReference type="ARBA" id="ARBA00022982"/>
    </source>
</evidence>
<keyword evidence="8" id="KW-0460">Magnesium</keyword>